<evidence type="ECO:0000313" key="9">
    <source>
        <dbReference type="EMBL" id="ORL45025.1"/>
    </source>
</evidence>
<name>A0A1Y1T361_9FLAO</name>
<evidence type="ECO:0000256" key="7">
    <source>
        <dbReference type="RuleBase" id="RU361187"/>
    </source>
</evidence>
<dbReference type="InterPro" id="IPR050727">
    <property type="entry name" value="GH43_arabinanases"/>
</dbReference>
<accession>A0A1Y1T361</accession>
<dbReference type="Gene3D" id="2.40.128.10">
    <property type="match status" value="1"/>
</dbReference>
<evidence type="ECO:0000256" key="2">
    <source>
        <dbReference type="ARBA" id="ARBA00009865"/>
    </source>
</evidence>
<keyword evidence="10" id="KW-1185">Reference proteome</keyword>
<reference evidence="9 10" key="1">
    <citation type="submission" date="2013-04" db="EMBL/GenBank/DDBJ databases">
        <title>Zunongwangia sp. 22II14-10F7 Genome Sequencing.</title>
        <authorList>
            <person name="Lai Q."/>
            <person name="Shao Z."/>
        </authorList>
    </citation>
    <scope>NUCLEOTIDE SEQUENCE [LARGE SCALE GENOMIC DNA]</scope>
    <source>
        <strain evidence="9 10">22II14-10F7</strain>
    </source>
</reference>
<gene>
    <name evidence="9" type="ORF">IIF7_12960</name>
</gene>
<dbReference type="Gene3D" id="2.115.10.20">
    <property type="entry name" value="Glycosyl hydrolase domain, family 43"/>
    <property type="match status" value="1"/>
</dbReference>
<dbReference type="PANTHER" id="PTHR43301:SF3">
    <property type="entry name" value="ARABINAN ENDO-1,5-ALPHA-L-ARABINOSIDASE A-RELATED"/>
    <property type="match status" value="1"/>
</dbReference>
<dbReference type="SUPFAM" id="SSF75005">
    <property type="entry name" value="Arabinanase/levansucrase/invertase"/>
    <property type="match status" value="1"/>
</dbReference>
<dbReference type="GO" id="GO:0005975">
    <property type="term" value="P:carbohydrate metabolic process"/>
    <property type="evidence" value="ECO:0007669"/>
    <property type="project" value="InterPro"/>
</dbReference>
<comment type="caution">
    <text evidence="9">The sequence shown here is derived from an EMBL/GenBank/DDBJ whole genome shotgun (WGS) entry which is preliminary data.</text>
</comment>
<evidence type="ECO:0000256" key="6">
    <source>
        <dbReference type="PIRSR" id="PIRSR606710-2"/>
    </source>
</evidence>
<dbReference type="Pfam" id="PF04616">
    <property type="entry name" value="Glyco_hydro_43"/>
    <property type="match status" value="1"/>
</dbReference>
<feature type="domain" description="Extracellular endo-alpha-(1-&gt;5)-L-arabinanase C-terminal" evidence="8">
    <location>
        <begin position="433"/>
        <end position="534"/>
    </location>
</feature>
<keyword evidence="3 7" id="KW-0378">Hydrolase</keyword>
<proteinExistence type="inferred from homology"/>
<dbReference type="CDD" id="cd08998">
    <property type="entry name" value="GH43_Arb43a-like"/>
    <property type="match status" value="1"/>
</dbReference>
<keyword evidence="4 7" id="KW-0326">Glycosidase</keyword>
<dbReference type="Proteomes" id="UP000192746">
    <property type="component" value="Unassembled WGS sequence"/>
</dbReference>
<evidence type="ECO:0000259" key="8">
    <source>
        <dbReference type="Pfam" id="PF16369"/>
    </source>
</evidence>
<evidence type="ECO:0000256" key="5">
    <source>
        <dbReference type="PIRSR" id="PIRSR606710-1"/>
    </source>
</evidence>
<dbReference type="OrthoDB" id="9801455at2"/>
<protein>
    <submittedName>
        <fullName evidence="9">Arabinan endo-1,5-alpha-L-arabinosidase</fullName>
    </submittedName>
</protein>
<dbReference type="InterPro" id="IPR023296">
    <property type="entry name" value="Glyco_hydro_beta-prop_sf"/>
</dbReference>
<evidence type="ECO:0000313" key="10">
    <source>
        <dbReference type="Proteomes" id="UP000192746"/>
    </source>
</evidence>
<dbReference type="PANTHER" id="PTHR43301">
    <property type="entry name" value="ARABINAN ENDO-1,5-ALPHA-L-ARABINOSIDASE"/>
    <property type="match status" value="1"/>
</dbReference>
<comment type="pathway">
    <text evidence="1">Glycan metabolism; L-arabinan degradation.</text>
</comment>
<dbReference type="GO" id="GO:0004553">
    <property type="term" value="F:hydrolase activity, hydrolyzing O-glycosyl compounds"/>
    <property type="evidence" value="ECO:0007669"/>
    <property type="project" value="InterPro"/>
</dbReference>
<evidence type="ECO:0000256" key="4">
    <source>
        <dbReference type="ARBA" id="ARBA00023295"/>
    </source>
</evidence>
<dbReference type="InterPro" id="IPR006710">
    <property type="entry name" value="Glyco_hydro_43"/>
</dbReference>
<dbReference type="Pfam" id="PF16369">
    <property type="entry name" value="GH43_C"/>
    <property type="match status" value="1"/>
</dbReference>
<feature type="site" description="Important for catalytic activity, responsible for pKa modulation of the active site Glu and correct orientation of both the proton donor and substrate" evidence="6">
    <location>
        <position position="243"/>
    </location>
</feature>
<comment type="similarity">
    <text evidence="2 7">Belongs to the glycosyl hydrolase 43 family.</text>
</comment>
<dbReference type="AlphaFoldDB" id="A0A1Y1T361"/>
<evidence type="ECO:0000256" key="1">
    <source>
        <dbReference type="ARBA" id="ARBA00004834"/>
    </source>
</evidence>
<dbReference type="EMBL" id="ARYN01000011">
    <property type="protein sequence ID" value="ORL45025.1"/>
    <property type="molecule type" value="Genomic_DNA"/>
</dbReference>
<dbReference type="STRING" id="1185767.IIF7_12960"/>
<organism evidence="9 10">
    <name type="scientific">Zunongwangia atlantica 22II14-10F7</name>
    <dbReference type="NCBI Taxonomy" id="1185767"/>
    <lineage>
        <taxon>Bacteria</taxon>
        <taxon>Pseudomonadati</taxon>
        <taxon>Bacteroidota</taxon>
        <taxon>Flavobacteriia</taxon>
        <taxon>Flavobacteriales</taxon>
        <taxon>Flavobacteriaceae</taxon>
        <taxon>Zunongwangia</taxon>
    </lineage>
</organism>
<dbReference type="InterPro" id="IPR032291">
    <property type="entry name" value="Abn2_C"/>
</dbReference>
<feature type="active site" description="Proton acceptor" evidence="5">
    <location>
        <position position="77"/>
    </location>
</feature>
<evidence type="ECO:0000256" key="3">
    <source>
        <dbReference type="ARBA" id="ARBA00022801"/>
    </source>
</evidence>
<sequence length="538" mass="60676">MFIVNNIVFLKRLVLILIIIGAFSCSDDDTSFTGIPEGEEDEEIEESDFDGPTYSDDYTSMASWAERSSWNLANVHDPSITKDGDYFYMYQTDASYGNSHAGNGHFPYRRSTDLVNWDFQGMAFQEVPSWVKDSLNSLRAQMDPPLDPIENPNYGFWAPEIAEINGTYRLYYSIVVHNPIIGNDNTEYWTERAFIGLAETNDLSSNQWEDKGMVVSSVPDGRETYTRNGGGDWSGYFKFNAIDPSFIETPNGKQYLIYGSWHSGISLLKLDPSTGKPTELNSLEDYGTRIAGRGDVNNNRWQGLEAPEIIYNEETGYYYLFLAYDELSVAYNTRVARSENIEGPYYGINGGNVTNGAEAFPVLTHPYKFDNQPGWVGISHCTVFKDEATGKWFYSSQGRLPEGVPGINASNAVMMGQVREIYWTEDGWPVVAPERYAAVPDEPVTEEDLLGKWEQITLQYEYRTMQTSVDIVLNENNTLGGALSGSWSFDESTQILQINGNDFIIDKAWDWEASPRRTTITYAGISNNGYSIWGKKSK</sequence>
<feature type="active site" description="Proton donor" evidence="5">
    <location>
        <position position="305"/>
    </location>
</feature>